<sequence>MVRMSPIASRGLYVVVSSRVTAVVIRTIIQVITAYCLFYPTVRHPATTFAQPWPPSITYSSSIVALAIVQQYSTVYNSQCAQLHPLATLLSVDGGGSGRIEWRVPPSPCM</sequence>
<keyword evidence="2" id="KW-1185">Reference proteome</keyword>
<dbReference type="EMBL" id="QPFP01000080">
    <property type="protein sequence ID" value="TEB23194.1"/>
    <property type="molecule type" value="Genomic_DNA"/>
</dbReference>
<dbReference type="AlphaFoldDB" id="A0A4Y7SNK5"/>
<proteinExistence type="predicted"/>
<protein>
    <submittedName>
        <fullName evidence="1">Uncharacterized protein</fullName>
    </submittedName>
</protein>
<reference evidence="1 2" key="1">
    <citation type="journal article" date="2019" name="Nat. Ecol. Evol.">
        <title>Megaphylogeny resolves global patterns of mushroom evolution.</title>
        <authorList>
            <person name="Varga T."/>
            <person name="Krizsan K."/>
            <person name="Foldi C."/>
            <person name="Dima B."/>
            <person name="Sanchez-Garcia M."/>
            <person name="Sanchez-Ramirez S."/>
            <person name="Szollosi G.J."/>
            <person name="Szarkandi J.G."/>
            <person name="Papp V."/>
            <person name="Albert L."/>
            <person name="Andreopoulos W."/>
            <person name="Angelini C."/>
            <person name="Antonin V."/>
            <person name="Barry K.W."/>
            <person name="Bougher N.L."/>
            <person name="Buchanan P."/>
            <person name="Buyck B."/>
            <person name="Bense V."/>
            <person name="Catcheside P."/>
            <person name="Chovatia M."/>
            <person name="Cooper J."/>
            <person name="Damon W."/>
            <person name="Desjardin D."/>
            <person name="Finy P."/>
            <person name="Geml J."/>
            <person name="Haridas S."/>
            <person name="Hughes K."/>
            <person name="Justo A."/>
            <person name="Karasinski D."/>
            <person name="Kautmanova I."/>
            <person name="Kiss B."/>
            <person name="Kocsube S."/>
            <person name="Kotiranta H."/>
            <person name="LaButti K.M."/>
            <person name="Lechner B.E."/>
            <person name="Liimatainen K."/>
            <person name="Lipzen A."/>
            <person name="Lukacs Z."/>
            <person name="Mihaltcheva S."/>
            <person name="Morgado L.N."/>
            <person name="Niskanen T."/>
            <person name="Noordeloos M.E."/>
            <person name="Ohm R.A."/>
            <person name="Ortiz-Santana B."/>
            <person name="Ovrebo C."/>
            <person name="Racz N."/>
            <person name="Riley R."/>
            <person name="Savchenko A."/>
            <person name="Shiryaev A."/>
            <person name="Soop K."/>
            <person name="Spirin V."/>
            <person name="Szebenyi C."/>
            <person name="Tomsovsky M."/>
            <person name="Tulloss R.E."/>
            <person name="Uehling J."/>
            <person name="Grigoriev I.V."/>
            <person name="Vagvolgyi C."/>
            <person name="Papp T."/>
            <person name="Martin F.M."/>
            <person name="Miettinen O."/>
            <person name="Hibbett D.S."/>
            <person name="Nagy L.G."/>
        </authorList>
    </citation>
    <scope>NUCLEOTIDE SEQUENCE [LARGE SCALE GENOMIC DNA]</scope>
    <source>
        <strain evidence="1 2">FP101781</strain>
    </source>
</reference>
<evidence type="ECO:0000313" key="1">
    <source>
        <dbReference type="EMBL" id="TEB23194.1"/>
    </source>
</evidence>
<gene>
    <name evidence="1" type="ORF">FA13DRAFT_1451559</name>
</gene>
<accession>A0A4Y7SNK5</accession>
<dbReference type="Proteomes" id="UP000298030">
    <property type="component" value="Unassembled WGS sequence"/>
</dbReference>
<evidence type="ECO:0000313" key="2">
    <source>
        <dbReference type="Proteomes" id="UP000298030"/>
    </source>
</evidence>
<organism evidence="1 2">
    <name type="scientific">Coprinellus micaceus</name>
    <name type="common">Glistening ink-cap mushroom</name>
    <name type="synonym">Coprinus micaceus</name>
    <dbReference type="NCBI Taxonomy" id="71717"/>
    <lineage>
        <taxon>Eukaryota</taxon>
        <taxon>Fungi</taxon>
        <taxon>Dikarya</taxon>
        <taxon>Basidiomycota</taxon>
        <taxon>Agaricomycotina</taxon>
        <taxon>Agaricomycetes</taxon>
        <taxon>Agaricomycetidae</taxon>
        <taxon>Agaricales</taxon>
        <taxon>Agaricineae</taxon>
        <taxon>Psathyrellaceae</taxon>
        <taxon>Coprinellus</taxon>
    </lineage>
</organism>
<name>A0A4Y7SNK5_COPMI</name>
<comment type="caution">
    <text evidence="1">The sequence shown here is derived from an EMBL/GenBank/DDBJ whole genome shotgun (WGS) entry which is preliminary data.</text>
</comment>